<dbReference type="GO" id="GO:0004722">
    <property type="term" value="F:protein serine/threonine phosphatase activity"/>
    <property type="evidence" value="ECO:0007669"/>
    <property type="project" value="UniProtKB-EC"/>
</dbReference>
<evidence type="ECO:0000313" key="12">
    <source>
        <dbReference type="EMBL" id="OMP08483.1"/>
    </source>
</evidence>
<dbReference type="InterPro" id="IPR000222">
    <property type="entry name" value="PP2C_BS"/>
</dbReference>
<dbReference type="PANTHER" id="PTHR47992">
    <property type="entry name" value="PROTEIN PHOSPHATASE"/>
    <property type="match status" value="1"/>
</dbReference>
<dbReference type="Gene3D" id="3.60.40.10">
    <property type="entry name" value="PPM-type phosphatase domain"/>
    <property type="match status" value="1"/>
</dbReference>
<feature type="region of interest" description="Disordered" evidence="10">
    <location>
        <begin position="1"/>
        <end position="22"/>
    </location>
</feature>
<organism evidence="12 13">
    <name type="scientific">Corchorus olitorius</name>
    <dbReference type="NCBI Taxonomy" id="93759"/>
    <lineage>
        <taxon>Eukaryota</taxon>
        <taxon>Viridiplantae</taxon>
        <taxon>Streptophyta</taxon>
        <taxon>Embryophyta</taxon>
        <taxon>Tracheophyta</taxon>
        <taxon>Spermatophyta</taxon>
        <taxon>Magnoliopsida</taxon>
        <taxon>eudicotyledons</taxon>
        <taxon>Gunneridae</taxon>
        <taxon>Pentapetalae</taxon>
        <taxon>rosids</taxon>
        <taxon>malvids</taxon>
        <taxon>Malvales</taxon>
        <taxon>Malvaceae</taxon>
        <taxon>Grewioideae</taxon>
        <taxon>Apeibeae</taxon>
        <taxon>Corchorus</taxon>
    </lineage>
</organism>
<comment type="cofactor">
    <cofactor evidence="1">
        <name>Mn(2+)</name>
        <dbReference type="ChEBI" id="CHEBI:29035"/>
    </cofactor>
</comment>
<dbReference type="STRING" id="93759.A0A1R3KN09"/>
<evidence type="ECO:0000256" key="4">
    <source>
        <dbReference type="ARBA" id="ARBA00022723"/>
    </source>
</evidence>
<comment type="similarity">
    <text evidence="9">Belongs to the PP2C family.</text>
</comment>
<dbReference type="FunFam" id="3.60.40.10:FF:000041">
    <property type="entry name" value="Protein phosphatase 2C 51"/>
    <property type="match status" value="1"/>
</dbReference>
<evidence type="ECO:0000256" key="8">
    <source>
        <dbReference type="ARBA" id="ARBA00023211"/>
    </source>
</evidence>
<evidence type="ECO:0000256" key="1">
    <source>
        <dbReference type="ARBA" id="ARBA00001936"/>
    </source>
</evidence>
<name>A0A1R3KN09_9ROSI</name>
<dbReference type="CDD" id="cd00143">
    <property type="entry name" value="PP2Cc"/>
    <property type="match status" value="1"/>
</dbReference>
<gene>
    <name evidence="12" type="ORF">COLO4_06419</name>
</gene>
<comment type="caution">
    <text evidence="12">The sequence shown here is derived from an EMBL/GenBank/DDBJ whole genome shotgun (WGS) entry which is preliminary data.</text>
</comment>
<evidence type="ECO:0000256" key="6">
    <source>
        <dbReference type="ARBA" id="ARBA00022842"/>
    </source>
</evidence>
<keyword evidence="6" id="KW-0460">Magnesium</keyword>
<reference evidence="13" key="1">
    <citation type="submission" date="2013-09" db="EMBL/GenBank/DDBJ databases">
        <title>Corchorus olitorius genome sequencing.</title>
        <authorList>
            <person name="Alam M."/>
            <person name="Haque M.S."/>
            <person name="Islam M.S."/>
            <person name="Emdad E.M."/>
            <person name="Islam M.M."/>
            <person name="Ahmed B."/>
            <person name="Halim A."/>
            <person name="Hossen Q.M.M."/>
            <person name="Hossain M.Z."/>
            <person name="Ahmed R."/>
            <person name="Khan M.M."/>
            <person name="Islam R."/>
            <person name="Rashid M.M."/>
            <person name="Khan S.A."/>
            <person name="Rahman M.S."/>
            <person name="Alam M."/>
            <person name="Yahiya A.S."/>
            <person name="Khan M.S."/>
            <person name="Azam M.S."/>
            <person name="Haque T."/>
            <person name="Lashkar M.Z.H."/>
            <person name="Akhand A.I."/>
            <person name="Morshed G."/>
            <person name="Roy S."/>
            <person name="Uddin K.S."/>
            <person name="Rabeya T."/>
            <person name="Hossain A.S."/>
            <person name="Chowdhury A."/>
            <person name="Snigdha A.R."/>
            <person name="Mortoza M.S."/>
            <person name="Matin S.A."/>
            <person name="Hoque S.M.E."/>
            <person name="Islam M.K."/>
            <person name="Roy D.K."/>
            <person name="Haider R."/>
            <person name="Moosa M.M."/>
            <person name="Elias S.M."/>
            <person name="Hasan A.M."/>
            <person name="Jahan S."/>
            <person name="Shafiuddin M."/>
            <person name="Mahmood N."/>
            <person name="Shommy N.S."/>
        </authorList>
    </citation>
    <scope>NUCLEOTIDE SEQUENCE [LARGE SCALE GENOMIC DNA]</scope>
    <source>
        <strain evidence="13">cv. O-4</strain>
    </source>
</reference>
<evidence type="ECO:0000256" key="7">
    <source>
        <dbReference type="ARBA" id="ARBA00022912"/>
    </source>
</evidence>
<dbReference type="OrthoDB" id="10264738at2759"/>
<dbReference type="EC" id="3.1.3.16" evidence="3"/>
<dbReference type="SUPFAM" id="SSF81606">
    <property type="entry name" value="PP2C-like"/>
    <property type="match status" value="1"/>
</dbReference>
<evidence type="ECO:0000313" key="13">
    <source>
        <dbReference type="Proteomes" id="UP000187203"/>
    </source>
</evidence>
<evidence type="ECO:0000259" key="11">
    <source>
        <dbReference type="PROSITE" id="PS51746"/>
    </source>
</evidence>
<dbReference type="EMBL" id="AWUE01012698">
    <property type="protein sequence ID" value="OMP08483.1"/>
    <property type="molecule type" value="Genomic_DNA"/>
</dbReference>
<evidence type="ECO:0000256" key="5">
    <source>
        <dbReference type="ARBA" id="ARBA00022801"/>
    </source>
</evidence>
<dbReference type="AlphaFoldDB" id="A0A1R3KN09"/>
<keyword evidence="13" id="KW-1185">Reference proteome</keyword>
<feature type="compositionally biased region" description="Basic and acidic residues" evidence="10">
    <location>
        <begin position="1"/>
        <end position="21"/>
    </location>
</feature>
<dbReference type="Proteomes" id="UP000187203">
    <property type="component" value="Unassembled WGS sequence"/>
</dbReference>
<dbReference type="PROSITE" id="PS51746">
    <property type="entry name" value="PPM_2"/>
    <property type="match status" value="1"/>
</dbReference>
<protein>
    <recommendedName>
        <fullName evidence="3">protein-serine/threonine phosphatase</fullName>
        <ecNumber evidence="3">3.1.3.16</ecNumber>
    </recommendedName>
</protein>
<proteinExistence type="inferred from homology"/>
<evidence type="ECO:0000256" key="3">
    <source>
        <dbReference type="ARBA" id="ARBA00013081"/>
    </source>
</evidence>
<dbReference type="PROSITE" id="PS01032">
    <property type="entry name" value="PPM_1"/>
    <property type="match status" value="1"/>
</dbReference>
<sequence length="407" mass="45019">MKKERILKLHSPSSKDTRRITSDSGELGRLTVVRTKNARRRRLEIRRLKYTCQTMMNITITENSCCNGTESTEKDSSLVHGSKPSNGLTEISLSLSSSSKQSSPEENGIVLAKKTCKKNEGVQSLTCKTTSHGLLSVIGRRREMEDAAKVELGFLVKGGEKFDFYGVYDGHGGSRVAEECRERLHKVLVEEMVEDNINKGGNGIDWKRTMERCFEKMDEEVNRGRLGEEMVGSTAVVAVVGKGKLVVANCGDSRAVLSRGGVAVALSINHKPDRPDELERVESAGGRVINWNGHRVLGVLATSRSIGDKYLKPYVISKPEVMEWELTNRDEFLILASDGLWDVISNEVACRVVRRCLNGQIRRKGSLDHIVNENRAAEAAAVLVELAIARGSKDNISVIIVELRNQT</sequence>
<keyword evidence="7 9" id="KW-0904">Protein phosphatase</keyword>
<dbReference type="InterPro" id="IPR015655">
    <property type="entry name" value="PP2C"/>
</dbReference>
<dbReference type="InterPro" id="IPR001932">
    <property type="entry name" value="PPM-type_phosphatase-like_dom"/>
</dbReference>
<dbReference type="SMART" id="SM00332">
    <property type="entry name" value="PP2Cc"/>
    <property type="match status" value="1"/>
</dbReference>
<feature type="domain" description="PPM-type phosphatase" evidence="11">
    <location>
        <begin position="131"/>
        <end position="403"/>
    </location>
</feature>
<comment type="cofactor">
    <cofactor evidence="2">
        <name>Mg(2+)</name>
        <dbReference type="ChEBI" id="CHEBI:18420"/>
    </cofactor>
</comment>
<evidence type="ECO:0000256" key="2">
    <source>
        <dbReference type="ARBA" id="ARBA00001946"/>
    </source>
</evidence>
<accession>A0A1R3KN09</accession>
<evidence type="ECO:0000256" key="9">
    <source>
        <dbReference type="RuleBase" id="RU003465"/>
    </source>
</evidence>
<dbReference type="Pfam" id="PF00481">
    <property type="entry name" value="PP2C"/>
    <property type="match status" value="1"/>
</dbReference>
<keyword evidence="4" id="KW-0479">Metal-binding</keyword>
<keyword evidence="5 9" id="KW-0378">Hydrolase</keyword>
<keyword evidence="8" id="KW-0464">Manganese</keyword>
<dbReference type="InterPro" id="IPR036457">
    <property type="entry name" value="PPM-type-like_dom_sf"/>
</dbReference>
<feature type="region of interest" description="Disordered" evidence="10">
    <location>
        <begin position="64"/>
        <end position="85"/>
    </location>
</feature>
<evidence type="ECO:0000256" key="10">
    <source>
        <dbReference type="SAM" id="MobiDB-lite"/>
    </source>
</evidence>
<dbReference type="SMART" id="SM00331">
    <property type="entry name" value="PP2C_SIG"/>
    <property type="match status" value="1"/>
</dbReference>
<dbReference type="GO" id="GO:0046872">
    <property type="term" value="F:metal ion binding"/>
    <property type="evidence" value="ECO:0007669"/>
    <property type="project" value="UniProtKB-KW"/>
</dbReference>